<gene>
    <name evidence="1" type="ORF">EPICR_50023</name>
</gene>
<name>A0A484HKJ5_9BACT</name>
<dbReference type="EMBL" id="CAACVI010000045">
    <property type="protein sequence ID" value="VEN74748.1"/>
    <property type="molecule type" value="Genomic_DNA"/>
</dbReference>
<reference evidence="1" key="1">
    <citation type="submission" date="2019-01" db="EMBL/GenBank/DDBJ databases">
        <authorList>
            <consortium name="Genoscope - CEA"/>
            <person name="William W."/>
        </authorList>
    </citation>
    <scope>NUCLEOTIDE SEQUENCE</scope>
    <source>
        <strain evidence="1">CR-1</strain>
    </source>
</reference>
<evidence type="ECO:0000313" key="1">
    <source>
        <dbReference type="EMBL" id="VEN74748.1"/>
    </source>
</evidence>
<sequence>MGGCGSGRRPRPGARRPAEDYNPIDIRYLHRGGFLKPGRFVTLSWSCGGEPAGSADIQVETCGIRLIYRVQTGDGDPGVNQPVDIIHTPCHYGGSRPWFRCPDCARRVAVLYGAGKYFLCRHCHNLAYRSQSLNKSGRLLEKALKIKRRLGVNGGIREPVWFRPKGMRQKTFDRLRDEALRLEGEFWGETAKLAGL</sequence>
<organism evidence="1">
    <name type="scientific">uncultured Desulfobacteraceae bacterium</name>
    <dbReference type="NCBI Taxonomy" id="218296"/>
    <lineage>
        <taxon>Bacteria</taxon>
        <taxon>Pseudomonadati</taxon>
        <taxon>Thermodesulfobacteriota</taxon>
        <taxon>Desulfobacteria</taxon>
        <taxon>Desulfobacterales</taxon>
        <taxon>Desulfobacteraceae</taxon>
        <taxon>environmental samples</taxon>
    </lineage>
</organism>
<accession>A0A484HKJ5</accession>
<dbReference type="AlphaFoldDB" id="A0A484HKJ5"/>
<protein>
    <submittedName>
        <fullName evidence="1">Uncharacterized protein</fullName>
    </submittedName>
</protein>
<proteinExistence type="predicted"/>